<dbReference type="InterPro" id="IPR036960">
    <property type="entry name" value="T-box_sf"/>
</dbReference>
<protein>
    <recommendedName>
        <fullName evidence="7">T-box domain-containing protein</fullName>
    </recommendedName>
</protein>
<evidence type="ECO:0000256" key="3">
    <source>
        <dbReference type="ARBA" id="ARBA00023163"/>
    </source>
</evidence>
<dbReference type="GO" id="GO:0045893">
    <property type="term" value="P:positive regulation of DNA-templated transcription"/>
    <property type="evidence" value="ECO:0007669"/>
    <property type="project" value="InterPro"/>
</dbReference>
<sequence>VPQVAPVNKAEFLPKMELQVSPQGRLMQPVPTICFSNLMDELQYVVWISFIQDSGVCAGEYMHPESPRPGTSWNGTPLSFSKLKLYAFDGSAKRPITLTSNKSYFLQINFGNVNEHGHILSRTVIRQAIVGTWFVAVNHNHMKALASSSKKTSDAHGPAKKRHKSASLQK</sequence>
<evidence type="ECO:0000256" key="6">
    <source>
        <dbReference type="SAM" id="MobiDB-lite"/>
    </source>
</evidence>
<reference evidence="8" key="1">
    <citation type="submission" date="2016-09" db="EMBL/GenBank/DDBJ databases">
        <authorList>
            <person name="Capua I."/>
            <person name="De Benedictis P."/>
            <person name="Joannis T."/>
            <person name="Lombin L.H."/>
            <person name="Cattoli G."/>
        </authorList>
    </citation>
    <scope>NUCLEOTIDE SEQUENCE</scope>
</reference>
<dbReference type="AlphaFoldDB" id="A0A1E1XMX7"/>
<keyword evidence="2 5" id="KW-0238">DNA-binding</keyword>
<dbReference type="InterPro" id="IPR046360">
    <property type="entry name" value="T-box_DNA-bd"/>
</dbReference>
<evidence type="ECO:0000256" key="1">
    <source>
        <dbReference type="ARBA" id="ARBA00023015"/>
    </source>
</evidence>
<keyword evidence="1" id="KW-0805">Transcription regulation</keyword>
<evidence type="ECO:0000256" key="5">
    <source>
        <dbReference type="PROSITE-ProRule" id="PRU00201"/>
    </source>
</evidence>
<feature type="region of interest" description="Disordered" evidence="6">
    <location>
        <begin position="146"/>
        <end position="170"/>
    </location>
</feature>
<dbReference type="GO" id="GO:0006357">
    <property type="term" value="P:regulation of transcription by RNA polymerase II"/>
    <property type="evidence" value="ECO:0007669"/>
    <property type="project" value="UniProtKB-ARBA"/>
</dbReference>
<evidence type="ECO:0000256" key="2">
    <source>
        <dbReference type="ARBA" id="ARBA00023125"/>
    </source>
</evidence>
<dbReference type="PROSITE" id="PS50252">
    <property type="entry name" value="TBOX_3"/>
    <property type="match status" value="1"/>
</dbReference>
<dbReference type="Gene3D" id="2.60.40.820">
    <property type="entry name" value="Transcription factor, T-box"/>
    <property type="match status" value="1"/>
</dbReference>
<organism evidence="8">
    <name type="scientific">Amblyomma sculptum</name>
    <name type="common">Tick</name>
    <dbReference type="NCBI Taxonomy" id="1581419"/>
    <lineage>
        <taxon>Eukaryota</taxon>
        <taxon>Metazoa</taxon>
        <taxon>Ecdysozoa</taxon>
        <taxon>Arthropoda</taxon>
        <taxon>Chelicerata</taxon>
        <taxon>Arachnida</taxon>
        <taxon>Acari</taxon>
        <taxon>Parasitiformes</taxon>
        <taxon>Ixodida</taxon>
        <taxon>Ixodoidea</taxon>
        <taxon>Ixodidae</taxon>
        <taxon>Amblyomminae</taxon>
        <taxon>Amblyomma</taxon>
    </lineage>
</organism>
<feature type="non-terminal residue" evidence="8">
    <location>
        <position position="170"/>
    </location>
</feature>
<dbReference type="InterPro" id="IPR008967">
    <property type="entry name" value="p53-like_TF_DNA-bd_sf"/>
</dbReference>
<feature type="compositionally biased region" description="Basic residues" evidence="6">
    <location>
        <begin position="158"/>
        <end position="170"/>
    </location>
</feature>
<dbReference type="EMBL" id="GFAA01002861">
    <property type="protein sequence ID" value="JAU00574.1"/>
    <property type="molecule type" value="mRNA"/>
</dbReference>
<proteinExistence type="evidence at transcript level"/>
<evidence type="ECO:0000259" key="7">
    <source>
        <dbReference type="PROSITE" id="PS50252"/>
    </source>
</evidence>
<dbReference type="GO" id="GO:0003700">
    <property type="term" value="F:DNA-binding transcription factor activity"/>
    <property type="evidence" value="ECO:0007669"/>
    <property type="project" value="InterPro"/>
</dbReference>
<accession>A0A1E1XMX7</accession>
<evidence type="ECO:0000313" key="8">
    <source>
        <dbReference type="EMBL" id="JAU00574.1"/>
    </source>
</evidence>
<dbReference type="GO" id="GO:0003677">
    <property type="term" value="F:DNA binding"/>
    <property type="evidence" value="ECO:0007669"/>
    <property type="project" value="UniProtKB-UniRule"/>
</dbReference>
<reference evidence="8" key="2">
    <citation type="journal article" date="2017" name="Front. Cell. Infect. Microbiol.">
        <title>Analysis of the Salivary Gland Transcriptome of Unfed and Partially Fed Amblyomma sculptum Ticks and Descriptive Proteome of the Saliva.</title>
        <authorList>
            <person name="Esteves E."/>
            <person name="Maruyama S.R."/>
            <person name="Kawahara R."/>
            <person name="Fujita A."/>
            <person name="Martins L.A."/>
            <person name="Righi A.A."/>
            <person name="Costa F.B."/>
            <person name="Palmisano G."/>
            <person name="Labruna M.B."/>
            <person name="Sa-Nunes A."/>
            <person name="Ribeiro J.M.C."/>
            <person name="Fogaca A.C."/>
        </authorList>
    </citation>
    <scope>NUCLEOTIDE SEQUENCE</scope>
</reference>
<dbReference type="Pfam" id="PF00907">
    <property type="entry name" value="T-box"/>
    <property type="match status" value="1"/>
</dbReference>
<feature type="domain" description="T-box" evidence="7">
    <location>
        <begin position="61"/>
        <end position="138"/>
    </location>
</feature>
<evidence type="ECO:0000256" key="4">
    <source>
        <dbReference type="ARBA" id="ARBA00023242"/>
    </source>
</evidence>
<keyword evidence="3" id="KW-0804">Transcription</keyword>
<keyword evidence="4 5" id="KW-0539">Nucleus</keyword>
<dbReference type="SUPFAM" id="SSF49417">
    <property type="entry name" value="p53-like transcription factors"/>
    <property type="match status" value="1"/>
</dbReference>
<comment type="caution">
    <text evidence="5">Lacks conserved residue(s) required for the propagation of feature annotation.</text>
</comment>
<comment type="subcellular location">
    <subcellularLocation>
        <location evidence="5">Nucleus</location>
    </subcellularLocation>
</comment>
<dbReference type="GO" id="GO:0005634">
    <property type="term" value="C:nucleus"/>
    <property type="evidence" value="ECO:0007669"/>
    <property type="project" value="UniProtKB-SubCell"/>
</dbReference>
<name>A0A1E1XMX7_AMBSC</name>
<feature type="non-terminal residue" evidence="8">
    <location>
        <position position="1"/>
    </location>
</feature>